<evidence type="ECO:0000313" key="5">
    <source>
        <dbReference type="EMBL" id="KAA0163681.1"/>
    </source>
</evidence>
<dbReference type="Proteomes" id="UP000322899">
    <property type="component" value="Unassembled WGS sequence"/>
</dbReference>
<gene>
    <name evidence="6" type="ORF">FNF27_01489</name>
    <name evidence="5" type="ORF">FNF28_04158</name>
    <name evidence="3" type="ORF">FNF29_07917</name>
    <name evidence="4" type="ORF">FNF31_04265</name>
</gene>
<dbReference type="GO" id="GO:0010005">
    <property type="term" value="C:cortical microtubule, transverse to long axis"/>
    <property type="evidence" value="ECO:0007669"/>
    <property type="project" value="TreeGrafter"/>
</dbReference>
<dbReference type="OrthoDB" id="62622at2759"/>
<feature type="region of interest" description="Disordered" evidence="2">
    <location>
        <begin position="1"/>
        <end position="25"/>
    </location>
</feature>
<evidence type="ECO:0000313" key="9">
    <source>
        <dbReference type="Proteomes" id="UP000324907"/>
    </source>
</evidence>
<dbReference type="AlphaFoldDB" id="A0A5A8C1Q9"/>
<dbReference type="EMBL" id="VLTL01000064">
    <property type="protein sequence ID" value="KAA0163681.1"/>
    <property type="molecule type" value="Genomic_DNA"/>
</dbReference>
<reference evidence="7 8" key="1">
    <citation type="submission" date="2019-07" db="EMBL/GenBank/DDBJ databases">
        <title>Genomes of Cafeteria roenbergensis.</title>
        <authorList>
            <person name="Fischer M.G."/>
            <person name="Hackl T."/>
            <person name="Roman M."/>
        </authorList>
    </citation>
    <scope>NUCLEOTIDE SEQUENCE [LARGE SCALE GENOMIC DNA]</scope>
    <source>
        <strain evidence="3 8">BVI</strain>
        <strain evidence="4 10">Cflag</strain>
        <strain evidence="6 7">E4-10P</strain>
        <strain evidence="5 9">RCC970-E3</strain>
    </source>
</reference>
<keyword evidence="8" id="KW-1185">Reference proteome</keyword>
<dbReference type="PANTHER" id="PTHR33403:SF31">
    <property type="entry name" value="PROTEIN SPIRAL1-LIKE 1"/>
    <property type="match status" value="1"/>
</dbReference>
<dbReference type="Proteomes" id="UP000323011">
    <property type="component" value="Unassembled WGS sequence"/>
</dbReference>
<comment type="caution">
    <text evidence="3">The sequence shown here is derived from an EMBL/GenBank/DDBJ whole genome shotgun (WGS) entry which is preliminary data.</text>
</comment>
<dbReference type="InterPro" id="IPR039613">
    <property type="entry name" value="SPR1/2/3/4/5"/>
</dbReference>
<dbReference type="EMBL" id="VLTM01000043">
    <property type="protein sequence ID" value="KAA0160556.1"/>
    <property type="molecule type" value="Genomic_DNA"/>
</dbReference>
<evidence type="ECO:0000313" key="10">
    <source>
        <dbReference type="Proteomes" id="UP000325113"/>
    </source>
</evidence>
<evidence type="ECO:0000313" key="7">
    <source>
        <dbReference type="Proteomes" id="UP000322899"/>
    </source>
</evidence>
<evidence type="ECO:0000313" key="3">
    <source>
        <dbReference type="EMBL" id="KAA0146675.1"/>
    </source>
</evidence>
<dbReference type="EMBL" id="VLTN01000081">
    <property type="protein sequence ID" value="KAA0146675.1"/>
    <property type="molecule type" value="Genomic_DNA"/>
</dbReference>
<evidence type="ECO:0000256" key="1">
    <source>
        <dbReference type="ARBA" id="ARBA00009656"/>
    </source>
</evidence>
<dbReference type="Proteomes" id="UP000324907">
    <property type="component" value="Unassembled WGS sequence"/>
</dbReference>
<proteinExistence type="inferred from homology"/>
<dbReference type="GO" id="GO:0043622">
    <property type="term" value="P:cortical microtubule organization"/>
    <property type="evidence" value="ECO:0007669"/>
    <property type="project" value="InterPro"/>
</dbReference>
<name>A0A5A8C1Q9_CAFRO</name>
<accession>A0A5A8C1Q9</accession>
<dbReference type="OMA" id="GHERHST"/>
<evidence type="ECO:0000313" key="8">
    <source>
        <dbReference type="Proteomes" id="UP000323011"/>
    </source>
</evidence>
<evidence type="ECO:0000313" key="4">
    <source>
        <dbReference type="EMBL" id="KAA0160556.1"/>
    </source>
</evidence>
<evidence type="ECO:0000256" key="2">
    <source>
        <dbReference type="SAM" id="MobiDB-lite"/>
    </source>
</evidence>
<protein>
    <submittedName>
        <fullName evidence="3">Uncharacterized protein</fullName>
    </submittedName>
</protein>
<dbReference type="PANTHER" id="PTHR33403">
    <property type="entry name" value="SPR1"/>
    <property type="match status" value="1"/>
</dbReference>
<dbReference type="EMBL" id="VLTO01000005">
    <property type="protein sequence ID" value="KAA0177159.1"/>
    <property type="molecule type" value="Genomic_DNA"/>
</dbReference>
<sequence length="99" mass="10295">MSKPINCDNFMSDRPSTRVHAPAGGRSSLDLFGGFAEAEARREAMPARGRRTAAPLRGSGTSANVFASGANQNCGNFITDRPTSRVLSAPGGRSSIVLG</sequence>
<dbReference type="Proteomes" id="UP000325113">
    <property type="component" value="Unassembled WGS sequence"/>
</dbReference>
<evidence type="ECO:0000313" key="6">
    <source>
        <dbReference type="EMBL" id="KAA0177159.1"/>
    </source>
</evidence>
<comment type="similarity">
    <text evidence="1">Belongs to the SPIRAL1 family.</text>
</comment>
<organism evidence="3 8">
    <name type="scientific">Cafeteria roenbergensis</name>
    <name type="common">Marine flagellate</name>
    <dbReference type="NCBI Taxonomy" id="33653"/>
    <lineage>
        <taxon>Eukaryota</taxon>
        <taxon>Sar</taxon>
        <taxon>Stramenopiles</taxon>
        <taxon>Bigyra</taxon>
        <taxon>Opalozoa</taxon>
        <taxon>Bicosoecida</taxon>
        <taxon>Cafeteriaceae</taxon>
        <taxon>Cafeteria</taxon>
    </lineage>
</organism>